<reference evidence="2" key="1">
    <citation type="submission" date="2017-02" db="EMBL/GenBank/DDBJ databases">
        <authorList>
            <person name="Varghese N."/>
            <person name="Submissions S."/>
        </authorList>
    </citation>
    <scope>NUCLEOTIDE SEQUENCE [LARGE SCALE GENOMIC DNA]</scope>
    <source>
        <strain evidence="2">ATCC 700200</strain>
    </source>
</reference>
<organism evidence="1 2">
    <name type="scientific">Prosthecobacter debontii</name>
    <dbReference type="NCBI Taxonomy" id="48467"/>
    <lineage>
        <taxon>Bacteria</taxon>
        <taxon>Pseudomonadati</taxon>
        <taxon>Verrucomicrobiota</taxon>
        <taxon>Verrucomicrobiia</taxon>
        <taxon>Verrucomicrobiales</taxon>
        <taxon>Verrucomicrobiaceae</taxon>
        <taxon>Prosthecobacter</taxon>
    </lineage>
</organism>
<dbReference type="STRING" id="48467.SAMN02745166_01922"/>
<accession>A0A1T4XSW8</accession>
<evidence type="ECO:0000313" key="1">
    <source>
        <dbReference type="EMBL" id="SKA92632.1"/>
    </source>
</evidence>
<evidence type="ECO:0000313" key="2">
    <source>
        <dbReference type="Proteomes" id="UP000190774"/>
    </source>
</evidence>
<dbReference type="RefSeq" id="WP_078813102.1">
    <property type="nucleotide sequence ID" value="NZ_FUYE01000005.1"/>
</dbReference>
<proteinExistence type="predicted"/>
<gene>
    <name evidence="1" type="ORF">SAMN02745166_01922</name>
</gene>
<dbReference type="AlphaFoldDB" id="A0A1T4XSW8"/>
<protein>
    <submittedName>
        <fullName evidence="1">Uncharacterized protein</fullName>
    </submittedName>
</protein>
<name>A0A1T4XSW8_9BACT</name>
<keyword evidence="2" id="KW-1185">Reference proteome</keyword>
<dbReference type="Proteomes" id="UP000190774">
    <property type="component" value="Unassembled WGS sequence"/>
</dbReference>
<dbReference type="EMBL" id="FUYE01000005">
    <property type="protein sequence ID" value="SKA92632.1"/>
    <property type="molecule type" value="Genomic_DNA"/>
</dbReference>
<sequence length="223" mass="24007">MSTSPPKKAAKSAAALPGLKKLPSQLRALADQLERLGPVLNPAAIKTEWSKLTSTVERLSKLEVDDLLTPLDDYLACRQSWLEAWSKAPGAMEAYCKSTLGAKSKSLAAEPGEDSVEHHLRLLGSCLGKAGQDGVKAAMAASQRPVEAKPQTNLIQDTDARDLLHQLGGLPEDEFLALAKKTDLSLLQRAAGLLGFKLTAKLSSVTLKKVHRAALQFHRNTRV</sequence>